<dbReference type="PROSITE" id="PS50975">
    <property type="entry name" value="ATP_GRASP"/>
    <property type="match status" value="2"/>
</dbReference>
<dbReference type="NCBIfam" id="NF009455">
    <property type="entry name" value="PRK12815.1"/>
    <property type="match status" value="1"/>
</dbReference>
<feature type="domain" description="ATP-grasp" evidence="20">
    <location>
        <begin position="186"/>
        <end position="381"/>
    </location>
</feature>
<dbReference type="InterPro" id="IPR016185">
    <property type="entry name" value="PreATP-grasp_dom_sf"/>
</dbReference>
<protein>
    <recommendedName>
        <fullName evidence="19">Carbamoyl phosphate synthase large chain</fullName>
        <ecNumber evidence="19">6.3.4.16</ecNumber>
        <ecNumber evidence="19">6.3.5.5</ecNumber>
    </recommendedName>
    <alternativeName>
        <fullName evidence="19">Carbamoyl phosphate synthetase ammonia chain</fullName>
    </alternativeName>
</protein>
<feature type="binding site" evidence="19">
    <location>
        <position position="925"/>
    </location>
    <ligand>
        <name>Mn(2+)</name>
        <dbReference type="ChEBI" id="CHEBI:29035"/>
        <label>4</label>
    </ligand>
</feature>
<feature type="binding site" evidence="19">
    <location>
        <position position="778"/>
    </location>
    <ligand>
        <name>ATP</name>
        <dbReference type="ChEBI" id="CHEBI:30616"/>
        <label>2</label>
    </ligand>
</feature>
<comment type="cofactor">
    <cofactor evidence="1">
        <name>Mn(2+)</name>
        <dbReference type="ChEBI" id="CHEBI:29035"/>
    </cofactor>
</comment>
<dbReference type="Pfam" id="PF02787">
    <property type="entry name" value="CPSase_L_D3"/>
    <property type="match status" value="1"/>
</dbReference>
<feature type="binding site" evidence="19">
    <location>
        <position position="873"/>
    </location>
    <ligand>
        <name>ATP</name>
        <dbReference type="ChEBI" id="CHEBI:30616"/>
        <label>2</label>
    </ligand>
</feature>
<evidence type="ECO:0000256" key="4">
    <source>
        <dbReference type="ARBA" id="ARBA00009799"/>
    </source>
</evidence>
<keyword evidence="6 19" id="KW-0436">Ligase</keyword>
<dbReference type="InterPro" id="IPR005479">
    <property type="entry name" value="CPAse_ATP-bd"/>
</dbReference>
<keyword evidence="7 19" id="KW-0028">Amino-acid biosynthesis</keyword>
<feature type="binding site" evidence="19">
    <location>
        <position position="294"/>
    </location>
    <ligand>
        <name>ATP</name>
        <dbReference type="ChEBI" id="CHEBI:30616"/>
        <label>1</label>
    </ligand>
</feature>
<feature type="region of interest" description="Allosteric domain" evidence="19">
    <location>
        <begin position="1026"/>
        <end position="1160"/>
    </location>
</feature>
<dbReference type="Proteomes" id="UP000318801">
    <property type="component" value="Unassembled WGS sequence"/>
</dbReference>
<feature type="domain" description="ATP-grasp" evidence="20">
    <location>
        <begin position="742"/>
        <end position="954"/>
    </location>
</feature>
<dbReference type="HAMAP" id="MF_01210_B">
    <property type="entry name" value="CPSase_L_chain_B"/>
    <property type="match status" value="1"/>
</dbReference>
<dbReference type="GO" id="GO:0044205">
    <property type="term" value="P:'de novo' UMP biosynthetic process"/>
    <property type="evidence" value="ECO:0007669"/>
    <property type="project" value="UniProtKB-UniRule"/>
</dbReference>
<dbReference type="UniPathway" id="UPA00068">
    <property type="reaction ID" value="UER00171"/>
</dbReference>
<feature type="binding site" evidence="19">
    <location>
        <position position="838"/>
    </location>
    <ligand>
        <name>ATP</name>
        <dbReference type="ChEBI" id="CHEBI:30616"/>
        <label>2</label>
    </ligand>
</feature>
<feature type="binding site" evidence="19">
    <location>
        <position position="872"/>
    </location>
    <ligand>
        <name>ATP</name>
        <dbReference type="ChEBI" id="CHEBI:30616"/>
        <label>2</label>
    </ligand>
</feature>
<evidence type="ECO:0000259" key="21">
    <source>
        <dbReference type="PROSITE" id="PS51855"/>
    </source>
</evidence>
<comment type="pathway">
    <text evidence="3 19">Amino-acid biosynthesis; L-arginine biosynthesis; carbamoyl phosphate from bicarbonate: step 1/1.</text>
</comment>
<evidence type="ECO:0000256" key="13">
    <source>
        <dbReference type="ARBA" id="ARBA00022975"/>
    </source>
</evidence>
<dbReference type="InterPro" id="IPR036914">
    <property type="entry name" value="MGS-like_dom_sf"/>
</dbReference>
<dbReference type="GO" id="GO:0046872">
    <property type="term" value="F:metal ion binding"/>
    <property type="evidence" value="ECO:0007669"/>
    <property type="project" value="UniProtKB-KW"/>
</dbReference>
<evidence type="ECO:0000256" key="3">
    <source>
        <dbReference type="ARBA" id="ARBA00005077"/>
    </source>
</evidence>
<dbReference type="Gene3D" id="3.40.50.1380">
    <property type="entry name" value="Methylglyoxal synthase-like domain"/>
    <property type="match status" value="1"/>
</dbReference>
<dbReference type="PANTHER" id="PTHR11405">
    <property type="entry name" value="CARBAMOYLTRANSFERASE FAMILY MEMBER"/>
    <property type="match status" value="1"/>
</dbReference>
<dbReference type="InterPro" id="IPR033937">
    <property type="entry name" value="MGS_CPS_CarB"/>
</dbReference>
<feature type="binding site" evidence="19">
    <location>
        <position position="352"/>
    </location>
    <ligand>
        <name>Mg(2+)</name>
        <dbReference type="ChEBI" id="CHEBI:18420"/>
        <label>1</label>
    </ligand>
</feature>
<feature type="domain" description="MGS-like" evidence="21">
    <location>
        <begin position="1026"/>
        <end position="1160"/>
    </location>
</feature>
<dbReference type="GO" id="GO:0004088">
    <property type="term" value="F:carbamoyl-phosphate synthase (glutamine-hydrolyzing) activity"/>
    <property type="evidence" value="ECO:0007669"/>
    <property type="project" value="UniProtKB-UniRule"/>
</dbReference>
<comment type="catalytic activity">
    <reaction evidence="16 19">
        <text>hydrogencarbonate + L-glutamine + 2 ATP + H2O = carbamoyl phosphate + L-glutamate + 2 ADP + phosphate + 2 H(+)</text>
        <dbReference type="Rhea" id="RHEA:18633"/>
        <dbReference type="ChEBI" id="CHEBI:15377"/>
        <dbReference type="ChEBI" id="CHEBI:15378"/>
        <dbReference type="ChEBI" id="CHEBI:17544"/>
        <dbReference type="ChEBI" id="CHEBI:29985"/>
        <dbReference type="ChEBI" id="CHEBI:30616"/>
        <dbReference type="ChEBI" id="CHEBI:43474"/>
        <dbReference type="ChEBI" id="CHEBI:58228"/>
        <dbReference type="ChEBI" id="CHEBI:58359"/>
        <dbReference type="ChEBI" id="CHEBI:456216"/>
        <dbReference type="EC" id="6.3.5.5"/>
    </reaction>
</comment>
<dbReference type="Gene3D" id="3.40.50.20">
    <property type="match status" value="2"/>
</dbReference>
<feature type="binding site" evidence="19">
    <location>
        <position position="352"/>
    </location>
    <ligand>
        <name>ATP</name>
        <dbReference type="ChEBI" id="CHEBI:30616"/>
        <label>1</label>
    </ligand>
</feature>
<dbReference type="PRINTS" id="PR00098">
    <property type="entry name" value="CPSASE"/>
</dbReference>
<dbReference type="PROSITE" id="PS51257">
    <property type="entry name" value="PROKAR_LIPOPROTEIN"/>
    <property type="match status" value="1"/>
</dbReference>
<feature type="binding site" evidence="19">
    <location>
        <position position="913"/>
    </location>
    <ligand>
        <name>Mn(2+)</name>
        <dbReference type="ChEBI" id="CHEBI:29035"/>
        <label>3</label>
    </ligand>
</feature>
<evidence type="ECO:0000313" key="22">
    <source>
        <dbReference type="EMBL" id="TPW31767.1"/>
    </source>
</evidence>
<dbReference type="InterPro" id="IPR006275">
    <property type="entry name" value="CPSase_lsu"/>
</dbReference>
<dbReference type="FunFam" id="3.40.50.20:FF:000001">
    <property type="entry name" value="Carbamoyl-phosphate synthase large chain"/>
    <property type="match status" value="1"/>
</dbReference>
<dbReference type="FunFam" id="3.30.470.20:FF:000013">
    <property type="entry name" value="Carbamoyl-phosphate synthase large chain"/>
    <property type="match status" value="1"/>
</dbReference>
<feature type="binding site" evidence="19">
    <location>
        <position position="913"/>
    </location>
    <ligand>
        <name>ATP</name>
        <dbReference type="ChEBI" id="CHEBI:30616"/>
        <label>2</label>
    </ligand>
</feature>
<feature type="binding site" evidence="19">
    <location>
        <position position="261"/>
    </location>
    <ligand>
        <name>ATP</name>
        <dbReference type="ChEBI" id="CHEBI:30616"/>
        <label>1</label>
    </ligand>
</feature>
<keyword evidence="5 19" id="KW-0055">Arginine biosynthesis</keyword>
<dbReference type="EC" id="6.3.5.5" evidence="19"/>
<evidence type="ECO:0000256" key="9">
    <source>
        <dbReference type="ARBA" id="ARBA00022737"/>
    </source>
</evidence>
<dbReference type="PROSITE" id="PS51855">
    <property type="entry name" value="MGS"/>
    <property type="match status" value="1"/>
</dbReference>
<dbReference type="PROSITE" id="PS00867">
    <property type="entry name" value="CPSASE_2"/>
    <property type="match status" value="2"/>
</dbReference>
<feature type="binding site" evidence="19">
    <location>
        <position position="268"/>
    </location>
    <ligand>
        <name>ATP</name>
        <dbReference type="ChEBI" id="CHEBI:30616"/>
        <label>1</label>
    </ligand>
</feature>
<accession>A0A506UGZ8</accession>
<evidence type="ECO:0000256" key="14">
    <source>
        <dbReference type="ARBA" id="ARBA00023211"/>
    </source>
</evidence>
<evidence type="ECO:0000256" key="12">
    <source>
        <dbReference type="ARBA" id="ARBA00022842"/>
    </source>
</evidence>
<dbReference type="InterPro" id="IPR011607">
    <property type="entry name" value="MGS-like_dom"/>
</dbReference>
<keyword evidence="23" id="KW-1185">Reference proteome</keyword>
<keyword evidence="12" id="KW-0460">Magnesium</keyword>
<feature type="binding site" evidence="19">
    <location>
        <position position="222"/>
    </location>
    <ligand>
        <name>ATP</name>
        <dbReference type="ChEBI" id="CHEBI:30616"/>
        <label>1</label>
    </ligand>
</feature>
<feature type="binding site" evidence="19">
    <location>
        <position position="870"/>
    </location>
    <ligand>
        <name>ATP</name>
        <dbReference type="ChEBI" id="CHEBI:30616"/>
        <label>2</label>
    </ligand>
</feature>
<feature type="binding site" evidence="19">
    <location>
        <position position="229"/>
    </location>
    <ligand>
        <name>ATP</name>
        <dbReference type="ChEBI" id="CHEBI:30616"/>
        <label>1</label>
    </ligand>
</feature>
<evidence type="ECO:0000256" key="10">
    <source>
        <dbReference type="ARBA" id="ARBA00022741"/>
    </source>
</evidence>
<feature type="binding site" evidence="19">
    <location>
        <position position="845"/>
    </location>
    <ligand>
        <name>ATP</name>
        <dbReference type="ChEBI" id="CHEBI:30616"/>
        <label>2</label>
    </ligand>
</feature>
<evidence type="ECO:0000313" key="23">
    <source>
        <dbReference type="Proteomes" id="UP000318801"/>
    </source>
</evidence>
<comment type="pathway">
    <text evidence="2 19">Pyrimidine metabolism; UMP biosynthesis via de novo pathway; (S)-dihydroorotate from bicarbonate: step 1/3.</text>
</comment>
<feature type="binding site" evidence="19">
    <location>
        <position position="925"/>
    </location>
    <ligand>
        <name>Mn(2+)</name>
        <dbReference type="ChEBI" id="CHEBI:29035"/>
        <label>3</label>
    </ligand>
</feature>
<dbReference type="Pfam" id="PF25596">
    <property type="entry name" value="CPSase_L_D1"/>
    <property type="match status" value="2"/>
</dbReference>
<feature type="binding site" evidence="19">
    <location>
        <position position="338"/>
    </location>
    <ligand>
        <name>ATP</name>
        <dbReference type="ChEBI" id="CHEBI:30616"/>
        <label>1</label>
    </ligand>
</feature>
<feature type="binding site" evidence="19">
    <location>
        <position position="354"/>
    </location>
    <ligand>
        <name>Mn(2+)</name>
        <dbReference type="ChEBI" id="CHEBI:29035"/>
        <label>2</label>
    </ligand>
</feature>
<feature type="binding site" evidence="19">
    <location>
        <position position="871"/>
    </location>
    <ligand>
        <name>ATP</name>
        <dbReference type="ChEBI" id="CHEBI:30616"/>
        <label>2</label>
    </ligand>
</feature>
<evidence type="ECO:0000256" key="17">
    <source>
        <dbReference type="ARBA" id="ARBA00057223"/>
    </source>
</evidence>
<feature type="binding site" evidence="19">
    <location>
        <position position="338"/>
    </location>
    <ligand>
        <name>Mn(2+)</name>
        <dbReference type="ChEBI" id="CHEBI:29035"/>
        <label>1</label>
    </ligand>
</feature>
<feature type="binding site" evidence="19">
    <location>
        <position position="925"/>
    </location>
    <ligand>
        <name>Mg(2+)</name>
        <dbReference type="ChEBI" id="CHEBI:18420"/>
        <label>3</label>
    </ligand>
</feature>
<comment type="caution">
    <text evidence="19">Lacks conserved residue(s) required for the propagation of feature annotation.</text>
</comment>
<evidence type="ECO:0000256" key="2">
    <source>
        <dbReference type="ARBA" id="ARBA00004812"/>
    </source>
</evidence>
<feature type="binding site" evidence="19">
    <location>
        <position position="352"/>
    </location>
    <ligand>
        <name>Mn(2+)</name>
        <dbReference type="ChEBI" id="CHEBI:29035"/>
        <label>2</label>
    </ligand>
</feature>
<proteinExistence type="inferred from homology"/>
<feature type="binding site" evidence="19">
    <location>
        <position position="352"/>
    </location>
    <ligand>
        <name>Mn(2+)</name>
        <dbReference type="ChEBI" id="CHEBI:29035"/>
        <label>1</label>
    </ligand>
</feature>
<organism evidence="22 23">
    <name type="scientific">Martelella alba</name>
    <dbReference type="NCBI Taxonomy" id="2590451"/>
    <lineage>
        <taxon>Bacteria</taxon>
        <taxon>Pseudomonadati</taxon>
        <taxon>Pseudomonadota</taxon>
        <taxon>Alphaproteobacteria</taxon>
        <taxon>Hyphomicrobiales</taxon>
        <taxon>Aurantimonadaceae</taxon>
        <taxon>Martelella</taxon>
    </lineage>
</organism>
<evidence type="ECO:0000256" key="18">
    <source>
        <dbReference type="ARBA" id="ARBA00062056"/>
    </source>
</evidence>
<sequence>MPKRQDIKSILIIGAGPIVIGQACEFDYSGAQACKALRAEGYRVILVNSNPATIMTDPGLADATYVEPITPEVVAKIIAKERPDALLPTMGGQTALNTALSLRRMGVLERYNVEMIGAKPDAIDKAEDRALFREAMAKIGLETPRSMLANATEIKDKDRQEHEAERAELRTTLSGDALDTALDALENKWNLGNTDRKQRYMAHAMAIAAQALDVIGLPAIIRPSFTLGGTGGGIAYNRSEFFEIVGSGLDASPTTEVLIEESVLGWKEYEMEVVRDKADNCIIICSIENIDPMGVHTGDSITVAPALTLTDKEYQMMRNASLAVLREIGVETGGSNVQFAVNPKDGRLVVIEMNPRVSRSSALASKATGFPIAKVAAKLAVGYTLDELENDITGGATPASFEPSIDYVVTKIPRFAFEKFPGAEHTLTTAMKSVGEVMAIGRTFQESLQKALRGLETGLTGLDEIEIPGYDTGEPFNAVRAAIGTATPERLRMVAQAFRLGFSEEEVHEHSKIDPWFLAQIKGIVDMEEKLRKHGLPEDADNMRMLKSMGFSDQRLASLTHGRPKEVAQLRNRLGVRPVFKRIDTCAAEFASPTAYMYSTYELPFAGATRSEAQISNRKKVVILGGGPNRIGQGIEFDYCCCHAAFALKDAGFEAIMVNCNPETVSTDYDTSDRLYFEPLTAEDVIEIMRAEQEDGEVVGVIVQFGGQTPLKLAEALEKNGIPILGTAPDMIDLAEDRDRFQKLLVKLELNQPENGIAYSVEQARLVAGEIGFPLVVRPSYVLGGRAMQIVHDDAGLSTYLLETVPELVTEDIKQRYPNDKTGQINTMLGKNPLLFDSYLTNATEVDVDCLCDGKNVFIAGIMEHIEEAGIHSGDSACSLPPHTLSATILDELEVQTRELALALNVKGLMNVQYAIKDGTIFILEVNPRASRTVPFVAKTIGAPIAKIAARVMAGEGLDAAIGEYGEKPHPRALDHIAVKEAVFPFARFPGVDTLLGPEMRSTGEVIGLDRDFAIAFAKAQLGAGVDLPRQGCVFVSVKQEDKARVLPAIKLLVEEGFKVMATGGTRDFLEENGIDAIKINKVREGRPHIEDAIRNRQVQLVINTTSNDKTISDSKSLRRAALTQKVPYYTTMSGALAAAQAIRALKKGQLEVAPLQSYA</sequence>
<feature type="binding site" evidence="19">
    <location>
        <position position="927"/>
    </location>
    <ligand>
        <name>Mn(2+)</name>
        <dbReference type="ChEBI" id="CHEBI:29035"/>
        <label>4</label>
    </ligand>
</feature>
<feature type="binding site" evidence="19">
    <location>
        <position position="338"/>
    </location>
    <ligand>
        <name>Mg(2+)</name>
        <dbReference type="ChEBI" id="CHEBI:18420"/>
        <label>1</label>
    </ligand>
</feature>
<feature type="binding site" evidence="19">
    <location>
        <position position="927"/>
    </location>
    <ligand>
        <name>Mg(2+)</name>
        <dbReference type="ChEBI" id="CHEBI:18420"/>
        <label>4</label>
    </ligand>
</feature>
<dbReference type="SUPFAM" id="SSF56059">
    <property type="entry name" value="Glutathione synthetase ATP-binding domain-like"/>
    <property type="match status" value="2"/>
</dbReference>
<keyword evidence="13 19" id="KW-0665">Pyrimidine biosynthesis</keyword>
<dbReference type="NCBIfam" id="TIGR01369">
    <property type="entry name" value="CPSaseII_lrg"/>
    <property type="match status" value="1"/>
</dbReference>
<dbReference type="Pfam" id="PF02142">
    <property type="entry name" value="MGS"/>
    <property type="match status" value="1"/>
</dbReference>
<dbReference type="Pfam" id="PF02786">
    <property type="entry name" value="CPSase_L_D2"/>
    <property type="match status" value="2"/>
</dbReference>
<dbReference type="SMART" id="SM00851">
    <property type="entry name" value="MGS"/>
    <property type="match status" value="1"/>
</dbReference>
<dbReference type="InterPro" id="IPR011761">
    <property type="entry name" value="ATP-grasp"/>
</dbReference>
<feature type="binding site" evidence="19">
    <location>
        <position position="296"/>
    </location>
    <ligand>
        <name>ATP</name>
        <dbReference type="ChEBI" id="CHEBI:30616"/>
        <label>1</label>
    </ligand>
</feature>
<dbReference type="PROSITE" id="PS00866">
    <property type="entry name" value="CPSASE_1"/>
    <property type="match status" value="1"/>
</dbReference>
<dbReference type="InterPro" id="IPR005480">
    <property type="entry name" value="CPSase_lsu_oligo"/>
</dbReference>
<evidence type="ECO:0000256" key="16">
    <source>
        <dbReference type="ARBA" id="ARBA00048816"/>
    </source>
</evidence>
<comment type="function">
    <text evidence="17 19">Large subunit of the glutamine-dependent carbamoyl phosphate synthetase (CPSase). CPSase catalyzes the formation of carbamoyl phosphate from the ammonia moiety of glutamine, carbonate, and phosphate donated by ATP, constituting the first step of 2 biosynthetic pathways, one leading to arginine and/or urea and the other to pyrimidine nucleotides. The large subunit (synthetase) binds the substrates ammonia (free or transferred from glutamine from the small subunit), hydrogencarbonate and ATP and carries out an ATP-coupled ligase reaction, activating hydrogencarbonate by forming carboxy phosphate which reacts with ammonia to form carbamoyl phosphate.</text>
</comment>
<dbReference type="GO" id="GO:0005737">
    <property type="term" value="C:cytoplasm"/>
    <property type="evidence" value="ECO:0007669"/>
    <property type="project" value="TreeGrafter"/>
</dbReference>
<gene>
    <name evidence="19 22" type="primary">carB</name>
    <name evidence="22" type="ORF">FJU08_08485</name>
</gene>
<name>A0A506UGZ8_9HYPH</name>
<evidence type="ECO:0000256" key="8">
    <source>
        <dbReference type="ARBA" id="ARBA00022723"/>
    </source>
</evidence>
<feature type="binding site" evidence="19">
    <location>
        <position position="925"/>
    </location>
    <ligand>
        <name>ATP</name>
        <dbReference type="ChEBI" id="CHEBI:30616"/>
        <label>2</label>
    </ligand>
</feature>
<evidence type="ECO:0000256" key="6">
    <source>
        <dbReference type="ARBA" id="ARBA00022598"/>
    </source>
</evidence>
<dbReference type="EMBL" id="VHLG01000003">
    <property type="protein sequence ID" value="TPW31767.1"/>
    <property type="molecule type" value="Genomic_DNA"/>
</dbReference>
<comment type="domain">
    <text evidence="19">The large subunit is composed of 2 ATP-grasp domains that are involved in binding the 2 ATP molecules needed for carbamoyl phosphate synthesis. The N-terminal ATP-grasp domain (referred to as the carboxyphosphate synthetic component) catalyzes the ATP-dependent phosphorylation of hydrogencarbonate to carboxyphosphate and the subsequent nucleophilic attack by ammonia to form a carbamate intermediate. The C-terminal ATP-grasp domain (referred to as the carbamoyl phosphate synthetic component) then catalyzes the phosphorylation of carbamate with the second ATP to form the end product carbamoyl phosphate. The reactive and unstable enzyme intermediates are sequentially channeled from one active site to the next through the interior of the protein over a distance of at least 96 A.</text>
</comment>
<evidence type="ECO:0000256" key="5">
    <source>
        <dbReference type="ARBA" id="ARBA00022571"/>
    </source>
</evidence>
<dbReference type="GO" id="GO:0006526">
    <property type="term" value="P:L-arginine biosynthetic process"/>
    <property type="evidence" value="ECO:0007669"/>
    <property type="project" value="UniProtKB-UniRule"/>
</dbReference>
<feature type="binding site" evidence="19">
    <location>
        <position position="228"/>
    </location>
    <ligand>
        <name>ATP</name>
        <dbReference type="ChEBI" id="CHEBI:30616"/>
        <label>1</label>
    </ligand>
</feature>
<dbReference type="UniPathway" id="UPA00070">
    <property type="reaction ID" value="UER00115"/>
</dbReference>
<dbReference type="GO" id="GO:0006541">
    <property type="term" value="P:glutamine metabolic process"/>
    <property type="evidence" value="ECO:0007669"/>
    <property type="project" value="TreeGrafter"/>
</dbReference>
<feature type="binding site" evidence="19">
    <location>
        <position position="913"/>
    </location>
    <ligand>
        <name>Mg(2+)</name>
        <dbReference type="ChEBI" id="CHEBI:18420"/>
        <label>3</label>
    </ligand>
</feature>
<dbReference type="InterPro" id="IPR036897">
    <property type="entry name" value="CarbamoylP_synth_lsu_oligo_sf"/>
</dbReference>
<evidence type="ECO:0000256" key="11">
    <source>
        <dbReference type="ARBA" id="ARBA00022840"/>
    </source>
</evidence>
<feature type="binding site" evidence="19">
    <location>
        <position position="295"/>
    </location>
    <ligand>
        <name>ATP</name>
        <dbReference type="ChEBI" id="CHEBI:30616"/>
        <label>1</label>
    </ligand>
</feature>
<keyword evidence="14" id="KW-0464">Manganese</keyword>
<comment type="similarity">
    <text evidence="4 19">Belongs to the CarB family.</text>
</comment>
<feature type="binding site" evidence="19">
    <location>
        <position position="352"/>
    </location>
    <ligand>
        <name>Mg(2+)</name>
        <dbReference type="ChEBI" id="CHEBI:18420"/>
        <label>2</label>
    </ligand>
</feature>
<dbReference type="EC" id="6.3.4.16" evidence="19"/>
<evidence type="ECO:0000256" key="1">
    <source>
        <dbReference type="ARBA" id="ARBA00001936"/>
    </source>
</evidence>
<dbReference type="NCBIfam" id="NF003671">
    <property type="entry name" value="PRK05294.1"/>
    <property type="match status" value="1"/>
</dbReference>
<dbReference type="RefSeq" id="WP_141148539.1">
    <property type="nucleotide sequence ID" value="NZ_VHLG01000003.1"/>
</dbReference>
<feature type="binding site" evidence="19">
    <location>
        <position position="925"/>
    </location>
    <ligand>
        <name>Mg(2+)</name>
        <dbReference type="ChEBI" id="CHEBI:18420"/>
        <label>4</label>
    </ligand>
</feature>
<comment type="catalytic activity">
    <reaction evidence="15 19">
        <text>hydrogencarbonate + NH4(+) + 2 ATP = carbamoyl phosphate + 2 ADP + phosphate + 2 H(+)</text>
        <dbReference type="Rhea" id="RHEA:18029"/>
        <dbReference type="ChEBI" id="CHEBI:15378"/>
        <dbReference type="ChEBI" id="CHEBI:17544"/>
        <dbReference type="ChEBI" id="CHEBI:28938"/>
        <dbReference type="ChEBI" id="CHEBI:30616"/>
        <dbReference type="ChEBI" id="CHEBI:43474"/>
        <dbReference type="ChEBI" id="CHEBI:58228"/>
        <dbReference type="ChEBI" id="CHEBI:456216"/>
        <dbReference type="EC" id="6.3.4.16"/>
    </reaction>
</comment>
<evidence type="ECO:0000256" key="19">
    <source>
        <dbReference type="HAMAP-Rule" id="MF_01210"/>
    </source>
</evidence>
<keyword evidence="10 19" id="KW-0547">Nucleotide-binding</keyword>
<dbReference type="FunFam" id="3.30.470.20:FF:000007">
    <property type="entry name" value="Carbamoyl-phosphate synthase large chain"/>
    <property type="match status" value="1"/>
</dbReference>
<dbReference type="SUPFAM" id="SSF52335">
    <property type="entry name" value="Methylglyoxal synthase-like"/>
    <property type="match status" value="1"/>
</dbReference>
<dbReference type="PANTHER" id="PTHR11405:SF53">
    <property type="entry name" value="CARBAMOYL-PHOSPHATE SYNTHASE [AMMONIA], MITOCHONDRIAL"/>
    <property type="match status" value="1"/>
</dbReference>
<comment type="caution">
    <text evidence="22">The sequence shown here is derived from an EMBL/GenBank/DDBJ whole genome shotgun (WGS) entry which is preliminary data.</text>
</comment>
<reference evidence="22 23" key="1">
    <citation type="submission" date="2019-06" db="EMBL/GenBank/DDBJ databases">
        <authorList>
            <person name="Li M."/>
        </authorList>
    </citation>
    <scope>NUCLEOTIDE SEQUENCE [LARGE SCALE GENOMIC DNA]</scope>
    <source>
        <strain evidence="22 23">BGMRC2036</strain>
    </source>
</reference>
<dbReference type="FunFam" id="1.10.1030.10:FF:000002">
    <property type="entry name" value="Carbamoyl-phosphate synthase large chain"/>
    <property type="match status" value="1"/>
</dbReference>
<dbReference type="InterPro" id="IPR058047">
    <property type="entry name" value="CPSase_preATP-grasp"/>
</dbReference>
<dbReference type="GO" id="GO:0004087">
    <property type="term" value="F:carbamoyl-phosphate synthase (ammonia) activity"/>
    <property type="evidence" value="ECO:0007669"/>
    <property type="project" value="UniProtKB-EC"/>
</dbReference>
<comment type="subunit">
    <text evidence="18 19">Composed of two chains; the small (or glutamine) chain promotes the hydrolysis of glutamine to ammonia, which is used by the large (or ammonia) chain to synthesize carbamoyl phosphate. Tetramer of heterodimers (alpha,beta)4.</text>
</comment>
<dbReference type="SUPFAM" id="SSF48108">
    <property type="entry name" value="Carbamoyl phosphate synthetase, large subunit connection domain"/>
    <property type="match status" value="1"/>
</dbReference>
<comment type="cofactor">
    <cofactor evidence="19">
        <name>Mg(2+)</name>
        <dbReference type="ChEBI" id="CHEBI:18420"/>
    </cofactor>
    <cofactor evidence="19">
        <name>Mn(2+)</name>
        <dbReference type="ChEBI" id="CHEBI:29035"/>
    </cofactor>
    <text evidence="19">Binds 4 Mg(2+) or Mn(2+) ions per subunit.</text>
</comment>
<dbReference type="AlphaFoldDB" id="A0A506UGZ8"/>
<dbReference type="Gene3D" id="3.30.470.20">
    <property type="entry name" value="ATP-grasp fold, B domain"/>
    <property type="match status" value="2"/>
</dbReference>
<keyword evidence="8" id="KW-0479">Metal-binding</keyword>
<dbReference type="CDD" id="cd01424">
    <property type="entry name" value="MGS_CPS_II"/>
    <property type="match status" value="1"/>
</dbReference>
<feature type="binding site" evidence="19">
    <location>
        <position position="263"/>
    </location>
    <ligand>
        <name>ATP</name>
        <dbReference type="ChEBI" id="CHEBI:30616"/>
        <label>1</label>
    </ligand>
</feature>
<dbReference type="SUPFAM" id="SSF52440">
    <property type="entry name" value="PreATP-grasp domain"/>
    <property type="match status" value="2"/>
</dbReference>
<dbReference type="InterPro" id="IPR005483">
    <property type="entry name" value="CPSase_dom"/>
</dbReference>
<feature type="binding site" evidence="19">
    <location>
        <position position="840"/>
    </location>
    <ligand>
        <name>ATP</name>
        <dbReference type="ChEBI" id="CHEBI:30616"/>
        <label>2</label>
    </ligand>
</feature>
<dbReference type="FunFam" id="3.40.50.20:FF:000003">
    <property type="entry name" value="Carbamoyl-phosphate synthase large chain"/>
    <property type="match status" value="1"/>
</dbReference>
<feature type="binding site" evidence="19">
    <location>
        <position position="354"/>
    </location>
    <ligand>
        <name>Mg(2+)</name>
        <dbReference type="ChEBI" id="CHEBI:18420"/>
        <label>2</label>
    </ligand>
</feature>
<dbReference type="SMART" id="SM01096">
    <property type="entry name" value="CPSase_L_D3"/>
    <property type="match status" value="1"/>
</dbReference>
<dbReference type="Gene3D" id="1.10.1030.10">
    <property type="entry name" value="Carbamoyl-phosphate synthetase, large subunit oligomerisation domain"/>
    <property type="match status" value="1"/>
</dbReference>
<evidence type="ECO:0000256" key="15">
    <source>
        <dbReference type="ARBA" id="ARBA00047359"/>
    </source>
</evidence>
<dbReference type="OrthoDB" id="9804197at2"/>
<dbReference type="GO" id="GO:0005524">
    <property type="term" value="F:ATP binding"/>
    <property type="evidence" value="ECO:0007669"/>
    <property type="project" value="UniProtKB-UniRule"/>
</dbReference>
<feature type="binding site" evidence="19">
    <location>
        <position position="129"/>
    </location>
    <ligand>
        <name>ATP</name>
        <dbReference type="ChEBI" id="CHEBI:30616"/>
        <label>1</label>
    </ligand>
</feature>
<keyword evidence="11 19" id="KW-0067">ATP-binding</keyword>
<evidence type="ECO:0000259" key="20">
    <source>
        <dbReference type="PROSITE" id="PS50975"/>
    </source>
</evidence>
<keyword evidence="9 19" id="KW-0677">Repeat</keyword>
<evidence type="ECO:0000256" key="7">
    <source>
        <dbReference type="ARBA" id="ARBA00022605"/>
    </source>
</evidence>
<feature type="region of interest" description="Carboxyphosphate synthetic domain" evidence="19">
    <location>
        <begin position="1"/>
        <end position="456"/>
    </location>
</feature>